<gene>
    <name evidence="2" type="ORF">METZ01_LOCUS162088</name>
</gene>
<protein>
    <submittedName>
        <fullName evidence="2">Uncharacterized protein</fullName>
    </submittedName>
</protein>
<keyword evidence="1" id="KW-1133">Transmembrane helix</keyword>
<sequence>MDMVASFLNFFLSVRVGVTSVQLKFPTGTPILIPSVTFIFNGVTFFPSIVENISPSIFVNFLFLKK</sequence>
<evidence type="ECO:0000313" key="2">
    <source>
        <dbReference type="EMBL" id="SVB09234.1"/>
    </source>
</evidence>
<keyword evidence="1" id="KW-0472">Membrane</keyword>
<accession>A0A382B6I7</accession>
<dbReference type="AlphaFoldDB" id="A0A382B6I7"/>
<dbReference type="EMBL" id="UINC01028370">
    <property type="protein sequence ID" value="SVB09234.1"/>
    <property type="molecule type" value="Genomic_DNA"/>
</dbReference>
<proteinExistence type="predicted"/>
<name>A0A382B6I7_9ZZZZ</name>
<evidence type="ECO:0000256" key="1">
    <source>
        <dbReference type="SAM" id="Phobius"/>
    </source>
</evidence>
<organism evidence="2">
    <name type="scientific">marine metagenome</name>
    <dbReference type="NCBI Taxonomy" id="408172"/>
    <lineage>
        <taxon>unclassified sequences</taxon>
        <taxon>metagenomes</taxon>
        <taxon>ecological metagenomes</taxon>
    </lineage>
</organism>
<feature type="transmembrane region" description="Helical" evidence="1">
    <location>
        <begin position="44"/>
        <end position="64"/>
    </location>
</feature>
<keyword evidence="1" id="KW-0812">Transmembrane</keyword>
<reference evidence="2" key="1">
    <citation type="submission" date="2018-05" db="EMBL/GenBank/DDBJ databases">
        <authorList>
            <person name="Lanie J.A."/>
            <person name="Ng W.-L."/>
            <person name="Kazmierczak K.M."/>
            <person name="Andrzejewski T.M."/>
            <person name="Davidsen T.M."/>
            <person name="Wayne K.J."/>
            <person name="Tettelin H."/>
            <person name="Glass J.I."/>
            <person name="Rusch D."/>
            <person name="Podicherti R."/>
            <person name="Tsui H.-C.T."/>
            <person name="Winkler M.E."/>
        </authorList>
    </citation>
    <scope>NUCLEOTIDE SEQUENCE</scope>
</reference>